<reference evidence="5" key="1">
    <citation type="submission" date="2020-06" db="EMBL/GenBank/DDBJ databases">
        <title>A chromosome-scale genome assembly of Talaromyces rugulosus W13939.</title>
        <authorList>
            <person name="Wang B."/>
            <person name="Guo L."/>
            <person name="Ye K."/>
            <person name="Wang L."/>
        </authorList>
    </citation>
    <scope>NUCLEOTIDE SEQUENCE [LARGE SCALE GENOMIC DNA]</scope>
    <source>
        <strain evidence="5">W13939</strain>
    </source>
</reference>
<dbReference type="GeneID" id="55990465"/>
<evidence type="ECO:0000313" key="5">
    <source>
        <dbReference type="Proteomes" id="UP000509510"/>
    </source>
</evidence>
<dbReference type="OrthoDB" id="2152029at2759"/>
<organism evidence="4 5">
    <name type="scientific">Talaromyces rugulosus</name>
    <name type="common">Penicillium rugulosum</name>
    <dbReference type="NCBI Taxonomy" id="121627"/>
    <lineage>
        <taxon>Eukaryota</taxon>
        <taxon>Fungi</taxon>
        <taxon>Dikarya</taxon>
        <taxon>Ascomycota</taxon>
        <taxon>Pezizomycotina</taxon>
        <taxon>Eurotiomycetes</taxon>
        <taxon>Eurotiomycetidae</taxon>
        <taxon>Eurotiales</taxon>
        <taxon>Trichocomaceae</taxon>
        <taxon>Talaromyces</taxon>
        <taxon>Talaromyces sect. Islandici</taxon>
    </lineage>
</organism>
<feature type="domain" description="Alpha/beta hydrolase fold-3" evidence="3">
    <location>
        <begin position="107"/>
        <end position="329"/>
    </location>
</feature>
<dbReference type="EMBL" id="CP055899">
    <property type="protein sequence ID" value="QKX55860.1"/>
    <property type="molecule type" value="Genomic_DNA"/>
</dbReference>
<feature type="transmembrane region" description="Helical" evidence="2">
    <location>
        <begin position="13"/>
        <end position="34"/>
    </location>
</feature>
<dbReference type="Proteomes" id="UP000509510">
    <property type="component" value="Chromosome II"/>
</dbReference>
<dbReference type="KEGG" id="trg:TRUGW13939_02959"/>
<sequence length="365" mass="41085">MASLAKLRFFFSLFFYVLPIAGFRILGAIVRAWMKKLPLGPSIWNAFAGTLMANTPPKQLQAILPSTLDVYNAWTLSQGNKSKVDVLAADGSTRLLWIGPEKGNKVILFLHVGGYVMPLSRGHLDWMEHVRNEAYTSRIELSVCFLAYDLIPANPYPRQMVQAIFALRHLLSMGYKPSEIIIGGDSAGGHLSLSLIAHLHRHRTFRETTNSAIDLDGRIRGCFLVSPLSSFNFDTPSYKRWLSSDVLSRKVVGEWGDHLVRNSPWYEEISVGKGWGMALDVPESWWENIDVVDRVFVTGGYEEVFCDHVQQLAKMLRRNVAKGDVELYMANEAHDGPFMDFAAGRPPSETTRTITQFVITSFKDE</sequence>
<keyword evidence="5" id="KW-1185">Reference proteome</keyword>
<name>A0A7H8QPG9_TALRU</name>
<dbReference type="Pfam" id="PF07859">
    <property type="entry name" value="Abhydrolase_3"/>
    <property type="match status" value="1"/>
</dbReference>
<dbReference type="AlphaFoldDB" id="A0A7H8QPG9"/>
<proteinExistence type="predicted"/>
<keyword evidence="2" id="KW-0472">Membrane</keyword>
<dbReference type="GO" id="GO:0016787">
    <property type="term" value="F:hydrolase activity"/>
    <property type="evidence" value="ECO:0007669"/>
    <property type="project" value="UniProtKB-KW"/>
</dbReference>
<evidence type="ECO:0000256" key="1">
    <source>
        <dbReference type="ARBA" id="ARBA00022801"/>
    </source>
</evidence>
<keyword evidence="1" id="KW-0378">Hydrolase</keyword>
<accession>A0A7H8QPG9</accession>
<gene>
    <name evidence="4" type="ORF">TRUGW13939_02959</name>
</gene>
<evidence type="ECO:0000313" key="4">
    <source>
        <dbReference type="EMBL" id="QKX55860.1"/>
    </source>
</evidence>
<dbReference type="Gene3D" id="3.40.50.1820">
    <property type="entry name" value="alpha/beta hydrolase"/>
    <property type="match status" value="1"/>
</dbReference>
<dbReference type="PANTHER" id="PTHR48081:SF31">
    <property type="entry name" value="STERYL ACETYL HYDROLASE MUG81-RELATED"/>
    <property type="match status" value="1"/>
</dbReference>
<dbReference type="InterPro" id="IPR029058">
    <property type="entry name" value="AB_hydrolase_fold"/>
</dbReference>
<evidence type="ECO:0000256" key="2">
    <source>
        <dbReference type="SAM" id="Phobius"/>
    </source>
</evidence>
<protein>
    <recommendedName>
        <fullName evidence="3">Alpha/beta hydrolase fold-3 domain-containing protein</fullName>
    </recommendedName>
</protein>
<dbReference type="SUPFAM" id="SSF53474">
    <property type="entry name" value="alpha/beta-Hydrolases"/>
    <property type="match status" value="1"/>
</dbReference>
<dbReference type="InterPro" id="IPR050300">
    <property type="entry name" value="GDXG_lipolytic_enzyme"/>
</dbReference>
<dbReference type="RefSeq" id="XP_035342038.1">
    <property type="nucleotide sequence ID" value="XM_035486145.1"/>
</dbReference>
<dbReference type="InterPro" id="IPR013094">
    <property type="entry name" value="AB_hydrolase_3"/>
</dbReference>
<keyword evidence="2" id="KW-1133">Transmembrane helix</keyword>
<dbReference type="PANTHER" id="PTHR48081">
    <property type="entry name" value="AB HYDROLASE SUPERFAMILY PROTEIN C4A8.06C"/>
    <property type="match status" value="1"/>
</dbReference>
<keyword evidence="2" id="KW-0812">Transmembrane</keyword>
<evidence type="ECO:0000259" key="3">
    <source>
        <dbReference type="Pfam" id="PF07859"/>
    </source>
</evidence>